<accession>A0A7G9L686</accession>
<dbReference type="RefSeq" id="WP_187481089.1">
    <property type="nucleotide sequence ID" value="NZ_CP060697.1"/>
</dbReference>
<sequence length="58" mass="5769">MVTVGTIAGGAMALAMIAAFLLGFAGVRILLGKADRARGALMLGAAAVLVANVLIWSL</sequence>
<evidence type="ECO:0000313" key="3">
    <source>
        <dbReference type="Proteomes" id="UP000515861"/>
    </source>
</evidence>
<keyword evidence="3" id="KW-1185">Reference proteome</keyword>
<organism evidence="2 3">
    <name type="scientific">Sphingomonas sabuli</name>
    <dbReference type="NCBI Taxonomy" id="2764186"/>
    <lineage>
        <taxon>Bacteria</taxon>
        <taxon>Pseudomonadati</taxon>
        <taxon>Pseudomonadota</taxon>
        <taxon>Alphaproteobacteria</taxon>
        <taxon>Sphingomonadales</taxon>
        <taxon>Sphingomonadaceae</taxon>
        <taxon>Sphingomonas</taxon>
    </lineage>
</organism>
<dbReference type="AlphaFoldDB" id="A0A7G9L686"/>
<keyword evidence="1" id="KW-1133">Transmembrane helix</keyword>
<reference evidence="2 3" key="1">
    <citation type="submission" date="2020-08" db="EMBL/GenBank/DDBJ databases">
        <title>Sphingomonas sp. sand1-3 16S ribosomal RNA gene Genome sequencing and assembly.</title>
        <authorList>
            <person name="Kang M."/>
        </authorList>
    </citation>
    <scope>NUCLEOTIDE SEQUENCE [LARGE SCALE GENOMIC DNA]</scope>
    <source>
        <strain evidence="3">sand1-3</strain>
    </source>
</reference>
<keyword evidence="1" id="KW-0812">Transmembrane</keyword>
<proteinExistence type="predicted"/>
<evidence type="ECO:0000256" key="1">
    <source>
        <dbReference type="SAM" id="Phobius"/>
    </source>
</evidence>
<name>A0A7G9L686_9SPHN</name>
<keyword evidence="1" id="KW-0472">Membrane</keyword>
<dbReference type="Proteomes" id="UP000515861">
    <property type="component" value="Chromosome"/>
</dbReference>
<protein>
    <submittedName>
        <fullName evidence="2">Uncharacterized protein</fullName>
    </submittedName>
</protein>
<feature type="transmembrane region" description="Helical" evidence="1">
    <location>
        <begin position="6"/>
        <end position="27"/>
    </location>
</feature>
<dbReference type="EMBL" id="CP060697">
    <property type="protein sequence ID" value="QNM84135.1"/>
    <property type="molecule type" value="Genomic_DNA"/>
</dbReference>
<feature type="transmembrane region" description="Helical" evidence="1">
    <location>
        <begin position="39"/>
        <end position="57"/>
    </location>
</feature>
<evidence type="ECO:0000313" key="2">
    <source>
        <dbReference type="EMBL" id="QNM84135.1"/>
    </source>
</evidence>
<gene>
    <name evidence="2" type="ORF">H8M03_03325</name>
</gene>
<dbReference type="KEGG" id="ssau:H8M03_03325"/>